<sequence>MEKNLAKHVLAKNSWESNLVADISKVDHLEGDKGRGLFLKKTGPGTQLRLLEGLPIFSDHFYVYGHLPKEEVVSVGNRLHCSSGENGVTKRIVSRISNLVRETLGSTYKNT</sequence>
<name>A0ABN8T070_9CNID</name>
<protein>
    <submittedName>
        <fullName evidence="1">Uncharacterized protein</fullName>
    </submittedName>
</protein>
<organism evidence="1 2">
    <name type="scientific">Porites evermanni</name>
    <dbReference type="NCBI Taxonomy" id="104178"/>
    <lineage>
        <taxon>Eukaryota</taxon>
        <taxon>Metazoa</taxon>
        <taxon>Cnidaria</taxon>
        <taxon>Anthozoa</taxon>
        <taxon>Hexacorallia</taxon>
        <taxon>Scleractinia</taxon>
        <taxon>Fungiina</taxon>
        <taxon>Poritidae</taxon>
        <taxon>Porites</taxon>
    </lineage>
</organism>
<proteinExistence type="predicted"/>
<gene>
    <name evidence="1" type="ORF">PEVE_00032530</name>
</gene>
<evidence type="ECO:0000313" key="1">
    <source>
        <dbReference type="EMBL" id="CAH3196390.1"/>
    </source>
</evidence>
<comment type="caution">
    <text evidence="1">The sequence shown here is derived from an EMBL/GenBank/DDBJ whole genome shotgun (WGS) entry which is preliminary data.</text>
</comment>
<dbReference type="Proteomes" id="UP001159427">
    <property type="component" value="Unassembled WGS sequence"/>
</dbReference>
<accession>A0ABN8T070</accession>
<keyword evidence="2" id="KW-1185">Reference proteome</keyword>
<evidence type="ECO:0000313" key="2">
    <source>
        <dbReference type="Proteomes" id="UP001159427"/>
    </source>
</evidence>
<reference evidence="1 2" key="1">
    <citation type="submission" date="2022-05" db="EMBL/GenBank/DDBJ databases">
        <authorList>
            <consortium name="Genoscope - CEA"/>
            <person name="William W."/>
        </authorList>
    </citation>
    <scope>NUCLEOTIDE SEQUENCE [LARGE SCALE GENOMIC DNA]</scope>
</reference>
<dbReference type="EMBL" id="CALNXI010004746">
    <property type="protein sequence ID" value="CAH3196390.1"/>
    <property type="molecule type" value="Genomic_DNA"/>
</dbReference>